<feature type="domain" description="T2SS protein K first SAM-like" evidence="11">
    <location>
        <begin position="98"/>
        <end position="181"/>
    </location>
</feature>
<evidence type="ECO:0000256" key="3">
    <source>
        <dbReference type="ARBA" id="ARBA00022448"/>
    </source>
</evidence>
<dbReference type="EMBL" id="JBHUJC010000043">
    <property type="protein sequence ID" value="MFD2277580.1"/>
    <property type="molecule type" value="Genomic_DNA"/>
</dbReference>
<evidence type="ECO:0000259" key="11">
    <source>
        <dbReference type="Pfam" id="PF21687"/>
    </source>
</evidence>
<evidence type="ECO:0000256" key="7">
    <source>
        <dbReference type="ARBA" id="ARBA00022927"/>
    </source>
</evidence>
<dbReference type="InterPro" id="IPR038072">
    <property type="entry name" value="GspK_central_sf"/>
</dbReference>
<keyword evidence="7" id="KW-0653">Protein transport</keyword>
<evidence type="ECO:0000256" key="6">
    <source>
        <dbReference type="ARBA" id="ARBA00022692"/>
    </source>
</evidence>
<dbReference type="InterPro" id="IPR049031">
    <property type="entry name" value="T2SSK_SAM-like_1st"/>
</dbReference>
<comment type="similarity">
    <text evidence="2">Belongs to the GSP K family.</text>
</comment>
<gene>
    <name evidence="12" type="ORF">ACFSQZ_14000</name>
</gene>
<dbReference type="SUPFAM" id="SSF158544">
    <property type="entry name" value="GspK insert domain-like"/>
    <property type="match status" value="1"/>
</dbReference>
<keyword evidence="8 10" id="KW-1133">Transmembrane helix</keyword>
<dbReference type="Proteomes" id="UP001597297">
    <property type="component" value="Unassembled WGS sequence"/>
</dbReference>
<evidence type="ECO:0000256" key="5">
    <source>
        <dbReference type="ARBA" id="ARBA00022519"/>
    </source>
</evidence>
<comment type="caution">
    <text evidence="12">The sequence shown here is derived from an EMBL/GenBank/DDBJ whole genome shotgun (WGS) entry which is preliminary data.</text>
</comment>
<organism evidence="12 13">
    <name type="scientific">Rubritalea spongiae</name>
    <dbReference type="NCBI Taxonomy" id="430797"/>
    <lineage>
        <taxon>Bacteria</taxon>
        <taxon>Pseudomonadati</taxon>
        <taxon>Verrucomicrobiota</taxon>
        <taxon>Verrucomicrobiia</taxon>
        <taxon>Verrucomicrobiales</taxon>
        <taxon>Rubritaleaceae</taxon>
        <taxon>Rubritalea</taxon>
    </lineage>
</organism>
<keyword evidence="13" id="KW-1185">Reference proteome</keyword>
<keyword evidence="5" id="KW-0997">Cell inner membrane</keyword>
<evidence type="ECO:0000313" key="13">
    <source>
        <dbReference type="Proteomes" id="UP001597297"/>
    </source>
</evidence>
<keyword evidence="6 10" id="KW-0812">Transmembrane</keyword>
<evidence type="ECO:0000256" key="4">
    <source>
        <dbReference type="ARBA" id="ARBA00022475"/>
    </source>
</evidence>
<evidence type="ECO:0000256" key="10">
    <source>
        <dbReference type="SAM" id="Phobius"/>
    </source>
</evidence>
<dbReference type="InterPro" id="IPR005628">
    <property type="entry name" value="GspK"/>
</dbReference>
<evidence type="ECO:0000313" key="12">
    <source>
        <dbReference type="EMBL" id="MFD2277580.1"/>
    </source>
</evidence>
<proteinExistence type="inferred from homology"/>
<evidence type="ECO:0000256" key="1">
    <source>
        <dbReference type="ARBA" id="ARBA00004533"/>
    </source>
</evidence>
<accession>A0ABW5E834</accession>
<dbReference type="PANTHER" id="PTHR38831:SF2">
    <property type="entry name" value="TYPE II SECRETION SYSTEM PROTEIN K"/>
    <property type="match status" value="1"/>
</dbReference>
<dbReference type="Pfam" id="PF21687">
    <property type="entry name" value="T2SSK_1st"/>
    <property type="match status" value="1"/>
</dbReference>
<dbReference type="RefSeq" id="WP_377093760.1">
    <property type="nucleotide sequence ID" value="NZ_JBHSJM010000001.1"/>
</dbReference>
<dbReference type="Gene3D" id="1.10.40.60">
    <property type="entry name" value="EpsJ-like"/>
    <property type="match status" value="1"/>
</dbReference>
<evidence type="ECO:0000256" key="9">
    <source>
        <dbReference type="ARBA" id="ARBA00023136"/>
    </source>
</evidence>
<evidence type="ECO:0000256" key="2">
    <source>
        <dbReference type="ARBA" id="ARBA00007246"/>
    </source>
</evidence>
<reference evidence="13" key="1">
    <citation type="journal article" date="2019" name="Int. J. Syst. Evol. Microbiol.">
        <title>The Global Catalogue of Microorganisms (GCM) 10K type strain sequencing project: providing services to taxonomists for standard genome sequencing and annotation.</title>
        <authorList>
            <consortium name="The Broad Institute Genomics Platform"/>
            <consortium name="The Broad Institute Genome Sequencing Center for Infectious Disease"/>
            <person name="Wu L."/>
            <person name="Ma J."/>
        </authorList>
    </citation>
    <scope>NUCLEOTIDE SEQUENCE [LARGE SCALE GENOMIC DNA]</scope>
    <source>
        <strain evidence="13">JCM 16545</strain>
    </source>
</reference>
<keyword evidence="3" id="KW-0813">Transport</keyword>
<keyword evidence="4" id="KW-1003">Cell membrane</keyword>
<dbReference type="PANTHER" id="PTHR38831">
    <property type="entry name" value="TYPE II SECRETION SYSTEM PROTEIN K"/>
    <property type="match status" value="1"/>
</dbReference>
<comment type="subcellular location">
    <subcellularLocation>
        <location evidence="1">Cell inner membrane</location>
    </subcellularLocation>
</comment>
<feature type="transmembrane region" description="Helical" evidence="10">
    <location>
        <begin position="12"/>
        <end position="38"/>
    </location>
</feature>
<keyword evidence="9 10" id="KW-0472">Membrane</keyword>
<protein>
    <submittedName>
        <fullName evidence="12">General secretion pathway protein GspK</fullName>
    </submittedName>
</protein>
<name>A0ABW5E834_9BACT</name>
<sequence>MKARKYSSQRQPAGVALIAVLWVVAFLSAVLVVTLTLLKVDVDENITEVQSFRAWQQAHTGLSVGIHPNVERDDPLLYSQDTGYDEGYQVKIEPESTRLNINTALQDGDTDLLFNLFKNWGMEDKPTDQLIDALIDWVDADEIMSLNGAEREYYEDIGYTDRPFNRPFNELDELPLVRGFGVLERLQPNWREFFTVWTSGGLDIHEAEPELIAAAAEVELSVAQEHRSFVMGDDGIMGTEDDARFSDVNEALDDMLSPAERRDLISERFSIGDSVIRIESIGYSGTYRYAITAISSGKGTNSNLLDYQEKRLERE</sequence>
<evidence type="ECO:0000256" key="8">
    <source>
        <dbReference type="ARBA" id="ARBA00022989"/>
    </source>
</evidence>